<dbReference type="EMBL" id="BMRP01000008">
    <property type="protein sequence ID" value="GGU61082.1"/>
    <property type="molecule type" value="Genomic_DNA"/>
</dbReference>
<feature type="domain" description="Peptidase C39-like" evidence="1">
    <location>
        <begin position="13"/>
        <end position="178"/>
    </location>
</feature>
<gene>
    <name evidence="2" type="ORF">GCM10010211_27460</name>
</gene>
<sequence>MATIRGSALIHPVPYHSQWASPELVPAILDGAMPATQDPLWRTYGAESPEEYAWWSWRLCGVACLRMALAYWQDAAPTAMELASECLEAGAYVRHAEGLHGLIYAPFAAYVERRWGLSAQSRPDLPQSEIPELIGAGKLLLLSVHPSIRDADPRPPHRGGHLVLAVGSTDDHLVVHNPSGLPAHSQEFARVPWAAFDRVYAGRGVVLGPRP</sequence>
<evidence type="ECO:0000313" key="2">
    <source>
        <dbReference type="EMBL" id="GGU61082.1"/>
    </source>
</evidence>
<dbReference type="RefSeq" id="WP_189299772.1">
    <property type="nucleotide sequence ID" value="NZ_BMRP01000008.1"/>
</dbReference>
<reference evidence="3" key="1">
    <citation type="journal article" date="2019" name="Int. J. Syst. Evol. Microbiol.">
        <title>The Global Catalogue of Microorganisms (GCM) 10K type strain sequencing project: providing services to taxonomists for standard genome sequencing and annotation.</title>
        <authorList>
            <consortium name="The Broad Institute Genomics Platform"/>
            <consortium name="The Broad Institute Genome Sequencing Center for Infectious Disease"/>
            <person name="Wu L."/>
            <person name="Ma J."/>
        </authorList>
    </citation>
    <scope>NUCLEOTIDE SEQUENCE [LARGE SCALE GENOMIC DNA]</scope>
    <source>
        <strain evidence="3">JCM 3399</strain>
    </source>
</reference>
<protein>
    <recommendedName>
        <fullName evidence="1">Peptidase C39-like domain-containing protein</fullName>
    </recommendedName>
</protein>
<comment type="caution">
    <text evidence="2">The sequence shown here is derived from an EMBL/GenBank/DDBJ whole genome shotgun (WGS) entry which is preliminary data.</text>
</comment>
<dbReference type="InterPro" id="IPR039564">
    <property type="entry name" value="Peptidase_C39-like"/>
</dbReference>
<dbReference type="Gene3D" id="3.90.70.10">
    <property type="entry name" value="Cysteine proteinases"/>
    <property type="match status" value="1"/>
</dbReference>
<dbReference type="Proteomes" id="UP000654471">
    <property type="component" value="Unassembled WGS sequence"/>
</dbReference>
<name>A0ABQ2V168_9ACTN</name>
<keyword evidence="3" id="KW-1185">Reference proteome</keyword>
<evidence type="ECO:0000313" key="3">
    <source>
        <dbReference type="Proteomes" id="UP000654471"/>
    </source>
</evidence>
<proteinExistence type="predicted"/>
<dbReference type="Pfam" id="PF13529">
    <property type="entry name" value="Peptidase_C39_2"/>
    <property type="match status" value="1"/>
</dbReference>
<accession>A0ABQ2V168</accession>
<organism evidence="2 3">
    <name type="scientific">Streptomyces albospinus</name>
    <dbReference type="NCBI Taxonomy" id="285515"/>
    <lineage>
        <taxon>Bacteria</taxon>
        <taxon>Bacillati</taxon>
        <taxon>Actinomycetota</taxon>
        <taxon>Actinomycetes</taxon>
        <taxon>Kitasatosporales</taxon>
        <taxon>Streptomycetaceae</taxon>
        <taxon>Streptomyces</taxon>
    </lineage>
</organism>
<evidence type="ECO:0000259" key="1">
    <source>
        <dbReference type="Pfam" id="PF13529"/>
    </source>
</evidence>